<feature type="domain" description="Ribosomal RNA methyltransferase FtsJ" evidence="1">
    <location>
        <begin position="2"/>
        <end position="46"/>
    </location>
</feature>
<dbReference type="EMBL" id="LR812651">
    <property type="protein sequence ID" value="CAC5432480.1"/>
    <property type="molecule type" value="Genomic_DNA"/>
</dbReference>
<dbReference type="VEuPathDB" id="TriTrypDB:LdCL_310012500"/>
<organism evidence="2 3">
    <name type="scientific">Leishmania donovani</name>
    <dbReference type="NCBI Taxonomy" id="5661"/>
    <lineage>
        <taxon>Eukaryota</taxon>
        <taxon>Discoba</taxon>
        <taxon>Euglenozoa</taxon>
        <taxon>Kinetoplastea</taxon>
        <taxon>Metakinetoplastina</taxon>
        <taxon>Trypanosomatida</taxon>
        <taxon>Trypanosomatidae</taxon>
        <taxon>Leishmaniinae</taxon>
        <taxon>Leishmania</taxon>
    </lineage>
</organism>
<accession>A0A6J8FKJ0</accession>
<gene>
    <name evidence="2" type="ORF">LDHU3_31.0980</name>
</gene>
<evidence type="ECO:0000313" key="2">
    <source>
        <dbReference type="EMBL" id="CAC5432480.1"/>
    </source>
</evidence>
<name>A0A6J8FKJ0_LEIDO</name>
<dbReference type="InterPro" id="IPR002877">
    <property type="entry name" value="RNA_MeTrfase_FtsJ_dom"/>
</dbReference>
<evidence type="ECO:0000313" key="3">
    <source>
        <dbReference type="Proteomes" id="UP000601710"/>
    </source>
</evidence>
<sequence>MYRCQSALKLLEINDRYRIFHRLRPSTVVDLAAAPGGFAQVALELMHLPENAPQSALPPMSLPSISGPSTLCRALSPFEATSSSTSESCKLCKVPYPS</sequence>
<dbReference type="GO" id="GO:0032259">
    <property type="term" value="P:methylation"/>
    <property type="evidence" value="ECO:0007669"/>
    <property type="project" value="UniProtKB-KW"/>
</dbReference>
<evidence type="ECO:0000259" key="1">
    <source>
        <dbReference type="Pfam" id="PF01728"/>
    </source>
</evidence>
<reference evidence="2" key="1">
    <citation type="submission" date="2020-06" db="EMBL/GenBank/DDBJ databases">
        <authorList>
            <person name="Camacho E."/>
            <person name="Gonzalez-de la Fuente S."/>
            <person name="Rastrojo A."/>
            <person name="Peiro-Pastor R."/>
            <person name="Solana JC."/>
            <person name="Tabera L."/>
            <person name="Gamarro F."/>
            <person name="Carrasco-Ramiro F."/>
            <person name="Requena JM."/>
            <person name="Aguado B."/>
        </authorList>
    </citation>
    <scope>NUCLEOTIDE SEQUENCE</scope>
</reference>
<dbReference type="Gene3D" id="3.40.50.150">
    <property type="entry name" value="Vaccinia Virus protein VP39"/>
    <property type="match status" value="1"/>
</dbReference>
<protein>
    <submittedName>
        <fullName evidence="2">FtsJ-like_methyltransferase_putative/Pfam:PF01728</fullName>
    </submittedName>
</protein>
<dbReference type="SUPFAM" id="SSF53335">
    <property type="entry name" value="S-adenosyl-L-methionine-dependent methyltransferases"/>
    <property type="match status" value="1"/>
</dbReference>
<keyword evidence="2" id="KW-0489">Methyltransferase</keyword>
<dbReference type="AlphaFoldDB" id="A0A6J8FKJ0"/>
<keyword evidence="2" id="KW-0808">Transferase</keyword>
<dbReference type="VEuPathDB" id="TriTrypDB:LdBPK_310680.1"/>
<dbReference type="Proteomes" id="UP000601710">
    <property type="component" value="Chromosome 31"/>
</dbReference>
<dbReference type="Pfam" id="PF01728">
    <property type="entry name" value="FtsJ"/>
    <property type="match status" value="1"/>
</dbReference>
<dbReference type="GO" id="GO:0008168">
    <property type="term" value="F:methyltransferase activity"/>
    <property type="evidence" value="ECO:0007669"/>
    <property type="project" value="UniProtKB-KW"/>
</dbReference>
<dbReference type="InterPro" id="IPR029063">
    <property type="entry name" value="SAM-dependent_MTases_sf"/>
</dbReference>
<proteinExistence type="predicted"/>
<dbReference type="VEuPathDB" id="TriTrypDB:LDHU3_31.0980"/>